<accession>A0ABX1DDD7</accession>
<evidence type="ECO:0000313" key="5">
    <source>
        <dbReference type="Proteomes" id="UP000760545"/>
    </source>
</evidence>
<reference evidence="4 5" key="1">
    <citation type="submission" date="2020-03" db="EMBL/GenBank/DDBJ databases">
        <title>Tamlana sp. nov, isolated from XXX.</title>
        <authorList>
            <person name="Cao W.R."/>
        </authorList>
    </citation>
    <scope>NUCLEOTIDE SEQUENCE [LARGE SCALE GENOMIC DNA]</scope>
    <source>
        <strain evidence="4 5">HST1-43</strain>
    </source>
</reference>
<comment type="caution">
    <text evidence="4">The sequence shown here is derived from an EMBL/GenBank/DDBJ whole genome shotgun (WGS) entry which is preliminary data.</text>
</comment>
<organism evidence="4 5">
    <name type="scientific">Tamlana crocina</name>
    <dbReference type="NCBI Taxonomy" id="393006"/>
    <lineage>
        <taxon>Bacteria</taxon>
        <taxon>Pseudomonadati</taxon>
        <taxon>Bacteroidota</taxon>
        <taxon>Flavobacteriia</taxon>
        <taxon>Flavobacteriales</taxon>
        <taxon>Flavobacteriaceae</taxon>
        <taxon>Tamlana</taxon>
    </lineage>
</organism>
<dbReference type="Proteomes" id="UP000760545">
    <property type="component" value="Unassembled WGS sequence"/>
</dbReference>
<protein>
    <submittedName>
        <fullName evidence="4">T9SS type A sorting domain-containing protein</fullName>
    </submittedName>
</protein>
<name>A0ABX1DDD7_9FLAO</name>
<keyword evidence="5" id="KW-1185">Reference proteome</keyword>
<evidence type="ECO:0000259" key="3">
    <source>
        <dbReference type="Pfam" id="PF18962"/>
    </source>
</evidence>
<dbReference type="NCBIfam" id="TIGR04183">
    <property type="entry name" value="Por_Secre_tail"/>
    <property type="match status" value="1"/>
</dbReference>
<dbReference type="InterPro" id="IPR026444">
    <property type="entry name" value="Secre_tail"/>
</dbReference>
<feature type="chain" id="PRO_5046364377" evidence="2">
    <location>
        <begin position="20"/>
        <end position="280"/>
    </location>
</feature>
<dbReference type="Pfam" id="PF18962">
    <property type="entry name" value="Por_Secre_tail"/>
    <property type="match status" value="1"/>
</dbReference>
<feature type="domain" description="Secretion system C-terminal sorting" evidence="3">
    <location>
        <begin position="207"/>
        <end position="277"/>
    </location>
</feature>
<dbReference type="EMBL" id="JAAVJS010000019">
    <property type="protein sequence ID" value="NJX16374.1"/>
    <property type="molecule type" value="Genomic_DNA"/>
</dbReference>
<proteinExistence type="predicted"/>
<keyword evidence="1 2" id="KW-0732">Signal</keyword>
<evidence type="ECO:0000256" key="1">
    <source>
        <dbReference type="ARBA" id="ARBA00022729"/>
    </source>
</evidence>
<dbReference type="RefSeq" id="WP_167918907.1">
    <property type="nucleotide sequence ID" value="NZ_JAAVJS010000019.1"/>
</dbReference>
<evidence type="ECO:0000256" key="2">
    <source>
        <dbReference type="SAM" id="SignalP"/>
    </source>
</evidence>
<sequence>MTKKITFSLTAFIFCSVLAFGQTLVNDFESGTTGILNIGGGITTSVVANPNTSGLNTSANCLEIKRTGAQWWVFQGIDVTDMSISSSDTKFLSMMVNFPAQPDLGVRFDAPDDASNGTEVVRAVNSYTDFNQWQEIVFEIKDSPAATAFTLGTLYRLSIHPDIGYENVPAGQVLNNTDAFGYIDNIQILDSNPLSTSDLKFENSVSLFPNPVQSTFKLKTQSNTIVENVSIYNILGNKVAENIISFNDNEYDISGLQSGVYVVEIANSQGNTAFKRIVKN</sequence>
<feature type="signal peptide" evidence="2">
    <location>
        <begin position="1"/>
        <end position="19"/>
    </location>
</feature>
<gene>
    <name evidence="4" type="ORF">HC176_12835</name>
</gene>
<evidence type="ECO:0000313" key="4">
    <source>
        <dbReference type="EMBL" id="NJX16374.1"/>
    </source>
</evidence>